<sequence>MVRWRDPTIQGRLISTRLAYAPFSGSMYRLERLSKEHSPRLASRLIQLTFAQIKATLFSSPSCRPPFVLLHRWCEEAILSPRRLRLHQDESKQDIRKEDVIGKMHTGTMVFAVRHILLFMMNRNRQP</sequence>
<evidence type="ECO:0000313" key="2">
    <source>
        <dbReference type="Proteomes" id="UP000217790"/>
    </source>
</evidence>
<accession>A0A2H3DI25</accession>
<proteinExistence type="predicted"/>
<gene>
    <name evidence="1" type="ORF">ARMGADRAFT_287707</name>
</gene>
<dbReference type="Proteomes" id="UP000217790">
    <property type="component" value="Unassembled WGS sequence"/>
</dbReference>
<evidence type="ECO:0000313" key="1">
    <source>
        <dbReference type="EMBL" id="PBK91122.1"/>
    </source>
</evidence>
<organism evidence="1 2">
    <name type="scientific">Armillaria gallica</name>
    <name type="common">Bulbous honey fungus</name>
    <name type="synonym">Armillaria bulbosa</name>
    <dbReference type="NCBI Taxonomy" id="47427"/>
    <lineage>
        <taxon>Eukaryota</taxon>
        <taxon>Fungi</taxon>
        <taxon>Dikarya</taxon>
        <taxon>Basidiomycota</taxon>
        <taxon>Agaricomycotina</taxon>
        <taxon>Agaricomycetes</taxon>
        <taxon>Agaricomycetidae</taxon>
        <taxon>Agaricales</taxon>
        <taxon>Marasmiineae</taxon>
        <taxon>Physalacriaceae</taxon>
        <taxon>Armillaria</taxon>
    </lineage>
</organism>
<dbReference type="EMBL" id="KZ293663">
    <property type="protein sequence ID" value="PBK91122.1"/>
    <property type="molecule type" value="Genomic_DNA"/>
</dbReference>
<dbReference type="InParanoid" id="A0A2H3DI25"/>
<protein>
    <submittedName>
        <fullName evidence="1">Uncharacterized protein</fullName>
    </submittedName>
</protein>
<name>A0A2H3DI25_ARMGA</name>
<dbReference type="AlphaFoldDB" id="A0A2H3DI25"/>
<keyword evidence="2" id="KW-1185">Reference proteome</keyword>
<reference evidence="2" key="1">
    <citation type="journal article" date="2017" name="Nat. Ecol. Evol.">
        <title>Genome expansion and lineage-specific genetic innovations in the forest pathogenic fungi Armillaria.</title>
        <authorList>
            <person name="Sipos G."/>
            <person name="Prasanna A.N."/>
            <person name="Walter M.C."/>
            <person name="O'Connor E."/>
            <person name="Balint B."/>
            <person name="Krizsan K."/>
            <person name="Kiss B."/>
            <person name="Hess J."/>
            <person name="Varga T."/>
            <person name="Slot J."/>
            <person name="Riley R."/>
            <person name="Boka B."/>
            <person name="Rigling D."/>
            <person name="Barry K."/>
            <person name="Lee J."/>
            <person name="Mihaltcheva S."/>
            <person name="LaButti K."/>
            <person name="Lipzen A."/>
            <person name="Waldron R."/>
            <person name="Moloney N.M."/>
            <person name="Sperisen C."/>
            <person name="Kredics L."/>
            <person name="Vagvoelgyi C."/>
            <person name="Patrignani A."/>
            <person name="Fitzpatrick D."/>
            <person name="Nagy I."/>
            <person name="Doyle S."/>
            <person name="Anderson J.B."/>
            <person name="Grigoriev I.V."/>
            <person name="Gueldener U."/>
            <person name="Muensterkoetter M."/>
            <person name="Nagy L.G."/>
        </authorList>
    </citation>
    <scope>NUCLEOTIDE SEQUENCE [LARGE SCALE GENOMIC DNA]</scope>
    <source>
        <strain evidence="2">Ar21-2</strain>
    </source>
</reference>